<organism evidence="1 2">
    <name type="scientific">Niastella yeongjuensis</name>
    <dbReference type="NCBI Taxonomy" id="354355"/>
    <lineage>
        <taxon>Bacteria</taxon>
        <taxon>Pseudomonadati</taxon>
        <taxon>Bacteroidota</taxon>
        <taxon>Chitinophagia</taxon>
        <taxon>Chitinophagales</taxon>
        <taxon>Chitinophagaceae</taxon>
        <taxon>Niastella</taxon>
    </lineage>
</organism>
<reference evidence="2" key="1">
    <citation type="submission" date="2016-04" db="EMBL/GenBank/DDBJ databases">
        <authorList>
            <person name="Chen L."/>
            <person name="Zhuang W."/>
            <person name="Wang G."/>
        </authorList>
    </citation>
    <scope>NUCLEOTIDE SEQUENCE [LARGE SCALE GENOMIC DNA]</scope>
    <source>
        <strain evidence="2">17621</strain>
    </source>
</reference>
<dbReference type="AlphaFoldDB" id="A0A1V9EF27"/>
<proteinExistence type="predicted"/>
<protein>
    <submittedName>
        <fullName evidence="1">Uncharacterized protein</fullName>
    </submittedName>
</protein>
<keyword evidence="2" id="KW-1185">Reference proteome</keyword>
<dbReference type="EMBL" id="LVXG01000034">
    <property type="protein sequence ID" value="OQP44730.1"/>
    <property type="molecule type" value="Genomic_DNA"/>
</dbReference>
<dbReference type="Pfam" id="PF20391">
    <property type="entry name" value="DUF6686"/>
    <property type="match status" value="1"/>
</dbReference>
<accession>A0A1V9EF27</accession>
<dbReference type="OrthoDB" id="957491at2"/>
<gene>
    <name evidence="1" type="ORF">A4H97_10225</name>
</gene>
<name>A0A1V9EF27_9BACT</name>
<sequence length="111" mass="12825">MCSYQTLFHNDDCGYVILCRGCDSIQVAFGNLLLTWNRPDFYDFFQFIKRMFNETPIDAAAFNRKIVAIPIPCEGVRILLSTRELQQLHHMLDMAETELQSQELMSLLSGD</sequence>
<comment type="caution">
    <text evidence="1">The sequence shown here is derived from an EMBL/GenBank/DDBJ whole genome shotgun (WGS) entry which is preliminary data.</text>
</comment>
<dbReference type="RefSeq" id="WP_081202785.1">
    <property type="nucleotide sequence ID" value="NZ_FOCZ01000006.1"/>
</dbReference>
<evidence type="ECO:0000313" key="1">
    <source>
        <dbReference type="EMBL" id="OQP44730.1"/>
    </source>
</evidence>
<evidence type="ECO:0000313" key="2">
    <source>
        <dbReference type="Proteomes" id="UP000192610"/>
    </source>
</evidence>
<dbReference type="InterPro" id="IPR046508">
    <property type="entry name" value="DUF6686"/>
</dbReference>
<dbReference type="Proteomes" id="UP000192610">
    <property type="component" value="Unassembled WGS sequence"/>
</dbReference>
<dbReference type="STRING" id="354355.SAMN05660816_03493"/>